<comment type="catalytic activity">
    <reaction evidence="7">
        <text>a 2'-deoxycytidine in DNA + S-adenosyl-L-methionine = an N(4)-methyl-2'-deoxycytidine in DNA + S-adenosyl-L-homocysteine + H(+)</text>
        <dbReference type="Rhea" id="RHEA:16857"/>
        <dbReference type="Rhea" id="RHEA-COMP:11369"/>
        <dbReference type="Rhea" id="RHEA-COMP:13674"/>
        <dbReference type="ChEBI" id="CHEBI:15378"/>
        <dbReference type="ChEBI" id="CHEBI:57856"/>
        <dbReference type="ChEBI" id="CHEBI:59789"/>
        <dbReference type="ChEBI" id="CHEBI:85452"/>
        <dbReference type="ChEBI" id="CHEBI:137933"/>
        <dbReference type="EC" id="2.1.1.113"/>
    </reaction>
</comment>
<dbReference type="AlphaFoldDB" id="A0A2W2EJK1"/>
<dbReference type="EC" id="2.1.1.-" evidence="8"/>
<feature type="domain" description="DNA methylase N-4/N-6" evidence="10">
    <location>
        <begin position="29"/>
        <end position="320"/>
    </location>
</feature>
<dbReference type="GO" id="GO:0008170">
    <property type="term" value="F:N-methyltransferase activity"/>
    <property type="evidence" value="ECO:0007669"/>
    <property type="project" value="InterPro"/>
</dbReference>
<evidence type="ECO:0000313" key="11">
    <source>
        <dbReference type="EMBL" id="PZG24522.1"/>
    </source>
</evidence>
<dbReference type="InterPro" id="IPR029063">
    <property type="entry name" value="SAM-dependent_MTases_sf"/>
</dbReference>
<reference evidence="11 12" key="1">
    <citation type="submission" date="2018-01" db="EMBL/GenBank/DDBJ databases">
        <title>Draft genome sequence of Sphaerisporangium sp. 7K107.</title>
        <authorList>
            <person name="Sahin N."/>
            <person name="Saygin H."/>
            <person name="Ay H."/>
        </authorList>
    </citation>
    <scope>NUCLEOTIDE SEQUENCE [LARGE SCALE GENOMIC DNA]</scope>
    <source>
        <strain evidence="11 12">7K107</strain>
    </source>
</reference>
<keyword evidence="2 11" id="KW-0489">Methyltransferase</keyword>
<dbReference type="GO" id="GO:0005737">
    <property type="term" value="C:cytoplasm"/>
    <property type="evidence" value="ECO:0007669"/>
    <property type="project" value="TreeGrafter"/>
</dbReference>
<comment type="similarity">
    <text evidence="1">Belongs to the N(4)/N(6)-methyltransferase family. N(4) subfamily.</text>
</comment>
<evidence type="ECO:0000256" key="6">
    <source>
        <dbReference type="ARBA" id="ARBA00023125"/>
    </source>
</evidence>
<dbReference type="InterPro" id="IPR001091">
    <property type="entry name" value="RM_Methyltransferase"/>
</dbReference>
<evidence type="ECO:0000256" key="7">
    <source>
        <dbReference type="ARBA" id="ARBA00049120"/>
    </source>
</evidence>
<keyword evidence="6" id="KW-0238">DNA-binding</keyword>
<evidence type="ECO:0000256" key="5">
    <source>
        <dbReference type="ARBA" id="ARBA00022747"/>
    </source>
</evidence>
<dbReference type="GO" id="GO:0009007">
    <property type="term" value="F:site-specific DNA-methyltransferase (adenine-specific) activity"/>
    <property type="evidence" value="ECO:0007669"/>
    <property type="project" value="TreeGrafter"/>
</dbReference>
<dbReference type="PRINTS" id="PR00508">
    <property type="entry name" value="S21N4MTFRASE"/>
</dbReference>
<keyword evidence="5" id="KW-0680">Restriction system</keyword>
<evidence type="ECO:0000313" key="12">
    <source>
        <dbReference type="Proteomes" id="UP000248544"/>
    </source>
</evidence>
<dbReference type="GO" id="GO:0003677">
    <property type="term" value="F:DNA binding"/>
    <property type="evidence" value="ECO:0007669"/>
    <property type="project" value="UniProtKB-KW"/>
</dbReference>
<feature type="region of interest" description="Disordered" evidence="9">
    <location>
        <begin position="186"/>
        <end position="211"/>
    </location>
</feature>
<sequence>MKPFWSDDQAVLFAGDARQILAEMADKSVDCVVTSPPYWGLRHYCDGEYGQEPTAQEYVSNLVRVFAEIRRVLADDGTCWLNLGDCYAANSDGWARGRDFNPHQPLRRPRARLCVPSKNMLGMPWRVAFALQGSGWILRNAIVWHKPNAMPQSVRDRLSNRYELIFLLVKQRTYWFDLDPVRQRYSGDRSPARRARSGANKPNSIATPWPPAGKYADTGDALAGNRYGSAMRPTGRQHAAAHPRGSNPGDVWSISTRPLPEAHFAAFPIDIPLRAIAAGCRPGGTVLDPFAGSGTTGLAARRLDRMFCGIDLNVAYCAMARDRIIAAARDLKGDGGG</sequence>
<comment type="caution">
    <text evidence="11">The sequence shown here is derived from an EMBL/GenBank/DDBJ whole genome shotgun (WGS) entry which is preliminary data.</text>
</comment>
<protein>
    <recommendedName>
        <fullName evidence="8">Methyltransferase</fullName>
        <ecNumber evidence="8">2.1.1.-</ecNumber>
    </recommendedName>
</protein>
<gene>
    <name evidence="11" type="ORF">C1I98_35500</name>
</gene>
<dbReference type="GO" id="GO:0032259">
    <property type="term" value="P:methylation"/>
    <property type="evidence" value="ECO:0007669"/>
    <property type="project" value="UniProtKB-KW"/>
</dbReference>
<dbReference type="GO" id="GO:0015667">
    <property type="term" value="F:site-specific DNA-methyltransferase (cytosine-N4-specific) activity"/>
    <property type="evidence" value="ECO:0007669"/>
    <property type="project" value="UniProtKB-EC"/>
</dbReference>
<dbReference type="RefSeq" id="WP_111171687.1">
    <property type="nucleotide sequence ID" value="NZ_POUA01000493.1"/>
</dbReference>
<feature type="region of interest" description="Disordered" evidence="9">
    <location>
        <begin position="229"/>
        <end position="249"/>
    </location>
</feature>
<dbReference type="PROSITE" id="PS00093">
    <property type="entry name" value="N4_MTASE"/>
    <property type="match status" value="1"/>
</dbReference>
<keyword evidence="3 11" id="KW-0808">Transferase</keyword>
<name>A0A2W2EJK1_9ACTN</name>
<evidence type="ECO:0000259" key="10">
    <source>
        <dbReference type="Pfam" id="PF01555"/>
    </source>
</evidence>
<proteinExistence type="inferred from homology"/>
<dbReference type="Pfam" id="PF01555">
    <property type="entry name" value="N6_N4_Mtase"/>
    <property type="match status" value="1"/>
</dbReference>
<evidence type="ECO:0000256" key="2">
    <source>
        <dbReference type="ARBA" id="ARBA00022603"/>
    </source>
</evidence>
<dbReference type="Proteomes" id="UP000248544">
    <property type="component" value="Unassembled WGS sequence"/>
</dbReference>
<dbReference type="PANTHER" id="PTHR13370">
    <property type="entry name" value="RNA METHYLASE-RELATED"/>
    <property type="match status" value="1"/>
</dbReference>
<keyword evidence="4" id="KW-0949">S-adenosyl-L-methionine</keyword>
<dbReference type="EMBL" id="POUA01000493">
    <property type="protein sequence ID" value="PZG24522.1"/>
    <property type="molecule type" value="Genomic_DNA"/>
</dbReference>
<accession>A0A2W2EJK1</accession>
<evidence type="ECO:0000256" key="4">
    <source>
        <dbReference type="ARBA" id="ARBA00022691"/>
    </source>
</evidence>
<dbReference type="GO" id="GO:0009307">
    <property type="term" value="P:DNA restriction-modification system"/>
    <property type="evidence" value="ECO:0007669"/>
    <property type="project" value="UniProtKB-KW"/>
</dbReference>
<dbReference type="InterPro" id="IPR002941">
    <property type="entry name" value="DNA_methylase_N4/N6"/>
</dbReference>
<evidence type="ECO:0000256" key="1">
    <source>
        <dbReference type="ARBA" id="ARBA00010203"/>
    </source>
</evidence>
<evidence type="ECO:0000256" key="3">
    <source>
        <dbReference type="ARBA" id="ARBA00022679"/>
    </source>
</evidence>
<evidence type="ECO:0000256" key="9">
    <source>
        <dbReference type="SAM" id="MobiDB-lite"/>
    </source>
</evidence>
<dbReference type="SUPFAM" id="SSF53335">
    <property type="entry name" value="S-adenosyl-L-methionine-dependent methyltransferases"/>
    <property type="match status" value="1"/>
</dbReference>
<dbReference type="Gene3D" id="3.40.50.150">
    <property type="entry name" value="Vaccinia Virus protein VP39"/>
    <property type="match status" value="1"/>
</dbReference>
<dbReference type="PANTHER" id="PTHR13370:SF3">
    <property type="entry name" value="TRNA (GUANINE(10)-N2)-METHYLTRANSFERASE HOMOLOG"/>
    <property type="match status" value="1"/>
</dbReference>
<evidence type="ECO:0000256" key="8">
    <source>
        <dbReference type="RuleBase" id="RU362026"/>
    </source>
</evidence>
<dbReference type="InterPro" id="IPR017985">
    <property type="entry name" value="MeTrfase_CN4_CS"/>
</dbReference>
<organism evidence="11 12">
    <name type="scientific">Spongiactinospora gelatinilytica</name>
    <dbReference type="NCBI Taxonomy" id="2666298"/>
    <lineage>
        <taxon>Bacteria</taxon>
        <taxon>Bacillati</taxon>
        <taxon>Actinomycetota</taxon>
        <taxon>Actinomycetes</taxon>
        <taxon>Streptosporangiales</taxon>
        <taxon>Streptosporangiaceae</taxon>
        <taxon>Spongiactinospora</taxon>
    </lineage>
</organism>
<keyword evidence="12" id="KW-1185">Reference proteome</keyword>